<name>A0A1Y1VJZ4_9FUNG</name>
<reference evidence="11 12" key="1">
    <citation type="submission" date="2016-08" db="EMBL/GenBank/DDBJ databases">
        <title>Genomes of anaerobic fungi encode conserved fungal cellulosomes for biomass hydrolysis.</title>
        <authorList>
            <consortium name="DOE Joint Genome Institute"/>
            <person name="Haitjema C.H."/>
            <person name="Gilmore S.P."/>
            <person name="Henske J.K."/>
            <person name="Solomon K.V."/>
            <person name="De Groot R."/>
            <person name="Kuo A."/>
            <person name="Mondo S.J."/>
            <person name="Salamov A.A."/>
            <person name="Labutti K."/>
            <person name="Zhao Z."/>
            <person name="Chiniquy J."/>
            <person name="Barry K."/>
            <person name="Brewer H.M."/>
            <person name="Purvine S.O."/>
            <person name="Wright A.T."/>
            <person name="Boxma B."/>
            <person name="Van Alen T."/>
            <person name="Hackstein J.H."/>
            <person name="Baker S.E."/>
            <person name="Grigoriev I.V."/>
            <person name="O'Malley M.A."/>
        </authorList>
    </citation>
    <scope>NUCLEOTIDE SEQUENCE [LARGE SCALE GENOMIC DNA]</scope>
    <source>
        <strain evidence="12">finn</strain>
    </source>
</reference>
<evidence type="ECO:0000256" key="3">
    <source>
        <dbReference type="ARBA" id="ARBA00022723"/>
    </source>
</evidence>
<dbReference type="SUPFAM" id="SSF56300">
    <property type="entry name" value="Metallo-dependent phosphatases"/>
    <property type="match status" value="1"/>
</dbReference>
<dbReference type="PANTHER" id="PTHR46471:SF2">
    <property type="entry name" value="CHITIN DEACETYLASE-RELATED"/>
    <property type="match status" value="1"/>
</dbReference>
<dbReference type="SMART" id="SM00270">
    <property type="entry name" value="ChtBD1"/>
    <property type="match status" value="2"/>
</dbReference>
<proteinExistence type="predicted"/>
<keyword evidence="5" id="KW-0378">Hydrolase</keyword>
<dbReference type="GO" id="GO:0016787">
    <property type="term" value="F:hydrolase activity"/>
    <property type="evidence" value="ECO:0007669"/>
    <property type="project" value="UniProtKB-KW"/>
</dbReference>
<evidence type="ECO:0000256" key="8">
    <source>
        <dbReference type="SAM" id="MobiDB-lite"/>
    </source>
</evidence>
<feature type="disulfide bond" evidence="7">
    <location>
        <begin position="412"/>
        <end position="426"/>
    </location>
</feature>
<dbReference type="SUPFAM" id="SSF57016">
    <property type="entry name" value="Plant lectins/antimicrobial peptides"/>
    <property type="match status" value="2"/>
</dbReference>
<dbReference type="CDD" id="cd11618">
    <property type="entry name" value="ChtBD1_1"/>
    <property type="match status" value="1"/>
</dbReference>
<feature type="disulfide bond" evidence="7">
    <location>
        <begin position="464"/>
        <end position="478"/>
    </location>
</feature>
<comment type="caution">
    <text evidence="7">Lacks conserved residue(s) required for the propagation of feature annotation.</text>
</comment>
<evidence type="ECO:0000256" key="9">
    <source>
        <dbReference type="SAM" id="SignalP"/>
    </source>
</evidence>
<feature type="region of interest" description="Disordered" evidence="8">
    <location>
        <begin position="371"/>
        <end position="390"/>
    </location>
</feature>
<gene>
    <name evidence="11" type="ORF">BCR36DRAFT_344170</name>
</gene>
<dbReference type="InterPro" id="IPR036861">
    <property type="entry name" value="Endochitinase-like_sf"/>
</dbReference>
<dbReference type="OrthoDB" id="5597180at2759"/>
<feature type="domain" description="Chitin-binding type-1" evidence="10">
    <location>
        <begin position="397"/>
        <end position="435"/>
    </location>
</feature>
<dbReference type="CDD" id="cd00035">
    <property type="entry name" value="ChtBD1"/>
    <property type="match status" value="1"/>
</dbReference>
<organism evidence="11 12">
    <name type="scientific">Piromyces finnis</name>
    <dbReference type="NCBI Taxonomy" id="1754191"/>
    <lineage>
        <taxon>Eukaryota</taxon>
        <taxon>Fungi</taxon>
        <taxon>Fungi incertae sedis</taxon>
        <taxon>Chytridiomycota</taxon>
        <taxon>Chytridiomycota incertae sedis</taxon>
        <taxon>Neocallimastigomycetes</taxon>
        <taxon>Neocallimastigales</taxon>
        <taxon>Neocallimastigaceae</taxon>
        <taxon>Piromyces</taxon>
    </lineage>
</organism>
<keyword evidence="12" id="KW-1185">Reference proteome</keyword>
<evidence type="ECO:0000256" key="4">
    <source>
        <dbReference type="ARBA" id="ARBA00022729"/>
    </source>
</evidence>
<evidence type="ECO:0000313" key="12">
    <source>
        <dbReference type="Proteomes" id="UP000193719"/>
    </source>
</evidence>
<evidence type="ECO:0000256" key="2">
    <source>
        <dbReference type="ARBA" id="ARBA00022669"/>
    </source>
</evidence>
<dbReference type="Pfam" id="PF00187">
    <property type="entry name" value="Chitin_bind_1"/>
    <property type="match status" value="1"/>
</dbReference>
<dbReference type="InterPro" id="IPR004843">
    <property type="entry name" value="Calcineurin-like_PHP"/>
</dbReference>
<dbReference type="PROSITE" id="PS50941">
    <property type="entry name" value="CHIT_BIND_I_2"/>
    <property type="match status" value="2"/>
</dbReference>
<evidence type="ECO:0000313" key="11">
    <source>
        <dbReference type="EMBL" id="ORX57688.1"/>
    </source>
</evidence>
<dbReference type="Proteomes" id="UP000193719">
    <property type="component" value="Unassembled WGS sequence"/>
</dbReference>
<feature type="domain" description="Chitin-binding type-1" evidence="10">
    <location>
        <begin position="449"/>
        <end position="490"/>
    </location>
</feature>
<comment type="caution">
    <text evidence="11">The sequence shown here is derived from an EMBL/GenBank/DDBJ whole genome shotgun (WGS) entry which is preliminary data.</text>
</comment>
<protein>
    <submittedName>
        <fullName evidence="11">Metallo-dependent phosphatase</fullName>
    </submittedName>
</protein>
<evidence type="ECO:0000256" key="1">
    <source>
        <dbReference type="ARBA" id="ARBA00001941"/>
    </source>
</evidence>
<evidence type="ECO:0000256" key="5">
    <source>
        <dbReference type="ARBA" id="ARBA00022801"/>
    </source>
</evidence>
<dbReference type="PANTHER" id="PTHR46471">
    <property type="entry name" value="CHITIN DEACETYLASE"/>
    <property type="match status" value="1"/>
</dbReference>
<keyword evidence="3" id="KW-0479">Metal-binding</keyword>
<feature type="signal peptide" evidence="9">
    <location>
        <begin position="1"/>
        <end position="24"/>
    </location>
</feature>
<dbReference type="InterPro" id="IPR029052">
    <property type="entry name" value="Metallo-depent_PP-like"/>
</dbReference>
<dbReference type="InterPro" id="IPR001002">
    <property type="entry name" value="Chitin-bd_1"/>
</dbReference>
<dbReference type="AlphaFoldDB" id="A0A1Y1VJZ4"/>
<accession>A0A1Y1VJZ4</accession>
<keyword evidence="7" id="KW-1015">Disulfide bond</keyword>
<comment type="cofactor">
    <cofactor evidence="1">
        <name>Co(2+)</name>
        <dbReference type="ChEBI" id="CHEBI:48828"/>
    </cofactor>
</comment>
<keyword evidence="2 7" id="KW-0147">Chitin-binding</keyword>
<dbReference type="Gene3D" id="3.60.21.10">
    <property type="match status" value="1"/>
</dbReference>
<dbReference type="GO" id="GO:0008061">
    <property type="term" value="F:chitin binding"/>
    <property type="evidence" value="ECO:0007669"/>
    <property type="project" value="UniProtKB-UniRule"/>
</dbReference>
<feature type="disulfide bond" evidence="7">
    <location>
        <begin position="407"/>
        <end position="419"/>
    </location>
</feature>
<evidence type="ECO:0000256" key="7">
    <source>
        <dbReference type="PROSITE-ProRule" id="PRU00261"/>
    </source>
</evidence>
<dbReference type="Pfam" id="PF00149">
    <property type="entry name" value="Metallophos"/>
    <property type="match status" value="1"/>
</dbReference>
<reference evidence="11 12" key="2">
    <citation type="submission" date="2016-08" db="EMBL/GenBank/DDBJ databases">
        <title>Pervasive Adenine N6-methylation of Active Genes in Fungi.</title>
        <authorList>
            <consortium name="DOE Joint Genome Institute"/>
            <person name="Mondo S.J."/>
            <person name="Dannebaum R.O."/>
            <person name="Kuo R.C."/>
            <person name="Labutti K."/>
            <person name="Haridas S."/>
            <person name="Kuo A."/>
            <person name="Salamov A."/>
            <person name="Ahrendt S.R."/>
            <person name="Lipzen A."/>
            <person name="Sullivan W."/>
            <person name="Andreopoulos W.B."/>
            <person name="Clum A."/>
            <person name="Lindquist E."/>
            <person name="Daum C."/>
            <person name="Ramamoorthy G.K."/>
            <person name="Gryganskyi A."/>
            <person name="Culley D."/>
            <person name="Magnuson J.K."/>
            <person name="James T.Y."/>
            <person name="O'Malley M.A."/>
            <person name="Stajich J.E."/>
            <person name="Spatafora J.W."/>
            <person name="Visel A."/>
            <person name="Grigoriev I.V."/>
        </authorList>
    </citation>
    <scope>NUCLEOTIDE SEQUENCE [LARGE SCALE GENOMIC DNA]</scope>
    <source>
        <strain evidence="12">finn</strain>
    </source>
</reference>
<dbReference type="EMBL" id="MCFH01000005">
    <property type="protein sequence ID" value="ORX57688.1"/>
    <property type="molecule type" value="Genomic_DNA"/>
</dbReference>
<keyword evidence="4 9" id="KW-0732">Signal</keyword>
<evidence type="ECO:0000256" key="6">
    <source>
        <dbReference type="ARBA" id="ARBA00023277"/>
    </source>
</evidence>
<feature type="disulfide bond" evidence="7">
    <location>
        <begin position="459"/>
        <end position="471"/>
    </location>
</feature>
<dbReference type="Gene3D" id="3.30.60.10">
    <property type="entry name" value="Endochitinase-like"/>
    <property type="match status" value="2"/>
</dbReference>
<evidence type="ECO:0000259" key="10">
    <source>
        <dbReference type="PROSITE" id="PS50941"/>
    </source>
</evidence>
<keyword evidence="6" id="KW-0119">Carbohydrate metabolism</keyword>
<dbReference type="GO" id="GO:0046872">
    <property type="term" value="F:metal ion binding"/>
    <property type="evidence" value="ECO:0007669"/>
    <property type="project" value="UniProtKB-KW"/>
</dbReference>
<sequence>MKFNRNFIINLLVIAINQLPNARGVKISESELNNFKYGAKEFTMAIIGDTGYTKEASQVMNLASFDALLHLGDYDYKCEPDSYFTKILGSNRKYKFFGILGNHEDAGECGESKYHRYVSNINYQMKKNTGTSCVFSKYKTMWSCVYNNVRIVGLSPSISKEESRSSQLAFLKKYLSESSEDWKICAWHYYDDYYHTGKYQKNKNYVSGDGENFYDYCKNQGAIIFSAHDHVYARTHVMSKFSKPVIDTYDYDSPSNIVQIRKGATLNILDAVGGWEVYDEAGKHKNFSHWIKKYARGSNGENAKKYGGLFCKFNVGGNNKKSYCEFKRINSSTSVFDSFTIYRNNDPKNIAYDKIDSRFLSEKIAAYQAKKSGSSSGSGSTTTTTNNNNPTIKTSTNDRCGSSYGKCPSGKCCSKYGWCSTSNDHCDVDKGCQTKYGILITTSIPYSSSNRCGSSYGKCRNNECCSRYGWCSNSSSHCGSGCQPLYGRCY</sequence>
<feature type="chain" id="PRO_5013390700" evidence="9">
    <location>
        <begin position="25"/>
        <end position="490"/>
    </location>
</feature>